<dbReference type="Proteomes" id="UP001151760">
    <property type="component" value="Unassembled WGS sequence"/>
</dbReference>
<evidence type="ECO:0000313" key="1">
    <source>
        <dbReference type="EMBL" id="GJT04597.1"/>
    </source>
</evidence>
<protein>
    <submittedName>
        <fullName evidence="1">Uncharacterized protein</fullName>
    </submittedName>
</protein>
<accession>A0ABQ5ASE3</accession>
<name>A0ABQ5ASE3_9ASTR</name>
<reference evidence="1" key="2">
    <citation type="submission" date="2022-01" db="EMBL/GenBank/DDBJ databases">
        <authorList>
            <person name="Yamashiro T."/>
            <person name="Shiraishi A."/>
            <person name="Satake H."/>
            <person name="Nakayama K."/>
        </authorList>
    </citation>
    <scope>NUCLEOTIDE SEQUENCE</scope>
</reference>
<evidence type="ECO:0000313" key="2">
    <source>
        <dbReference type="Proteomes" id="UP001151760"/>
    </source>
</evidence>
<organism evidence="1 2">
    <name type="scientific">Tanacetum coccineum</name>
    <dbReference type="NCBI Taxonomy" id="301880"/>
    <lineage>
        <taxon>Eukaryota</taxon>
        <taxon>Viridiplantae</taxon>
        <taxon>Streptophyta</taxon>
        <taxon>Embryophyta</taxon>
        <taxon>Tracheophyta</taxon>
        <taxon>Spermatophyta</taxon>
        <taxon>Magnoliopsida</taxon>
        <taxon>eudicotyledons</taxon>
        <taxon>Gunneridae</taxon>
        <taxon>Pentapetalae</taxon>
        <taxon>asterids</taxon>
        <taxon>campanulids</taxon>
        <taxon>Asterales</taxon>
        <taxon>Asteraceae</taxon>
        <taxon>Asteroideae</taxon>
        <taxon>Anthemideae</taxon>
        <taxon>Anthemidinae</taxon>
        <taxon>Tanacetum</taxon>
    </lineage>
</organism>
<gene>
    <name evidence="1" type="ORF">Tco_0839059</name>
</gene>
<comment type="caution">
    <text evidence="1">The sequence shown here is derived from an EMBL/GenBank/DDBJ whole genome shotgun (WGS) entry which is preliminary data.</text>
</comment>
<keyword evidence="2" id="KW-1185">Reference proteome</keyword>
<sequence>MIRHVRDGDGINDVGGSVVGVVVSWIGVVEMHRWEMEVVVVVVMMMVRRGLGCGGDDGVAADGGVESIGGGVHRLWRPEVSPERGDGAEKLGRKKGGAGKLMESICVGG</sequence>
<reference evidence="1" key="1">
    <citation type="journal article" date="2022" name="Int. J. Mol. Sci.">
        <title>Draft Genome of Tanacetum Coccineum: Genomic Comparison of Closely Related Tanacetum-Family Plants.</title>
        <authorList>
            <person name="Yamashiro T."/>
            <person name="Shiraishi A."/>
            <person name="Nakayama K."/>
            <person name="Satake H."/>
        </authorList>
    </citation>
    <scope>NUCLEOTIDE SEQUENCE</scope>
</reference>
<dbReference type="EMBL" id="BQNB010012521">
    <property type="protein sequence ID" value="GJT04597.1"/>
    <property type="molecule type" value="Genomic_DNA"/>
</dbReference>
<proteinExistence type="predicted"/>